<gene>
    <name evidence="3" type="ORF">GCM10017591_01390</name>
</gene>
<feature type="domain" description="FAD-binding" evidence="2">
    <location>
        <begin position="6"/>
        <end position="318"/>
    </location>
</feature>
<dbReference type="GO" id="GO:0008688">
    <property type="term" value="F:3-(3-hydroxyphenyl)propionate hydroxylase activity"/>
    <property type="evidence" value="ECO:0007669"/>
    <property type="project" value="TreeGrafter"/>
</dbReference>
<dbReference type="RefSeq" id="WP_271202415.1">
    <property type="nucleotide sequence ID" value="NZ_BSER01000001.1"/>
</dbReference>
<dbReference type="Gene3D" id="3.50.50.60">
    <property type="entry name" value="FAD/NAD(P)-binding domain"/>
    <property type="match status" value="1"/>
</dbReference>
<dbReference type="SUPFAM" id="SSF51905">
    <property type="entry name" value="FAD/NAD(P)-binding domain"/>
    <property type="match status" value="1"/>
</dbReference>
<name>A0A9W6HKB0_9MICO</name>
<organism evidence="3 4">
    <name type="scientific">Microbacterium dextranolyticum</name>
    <dbReference type="NCBI Taxonomy" id="36806"/>
    <lineage>
        <taxon>Bacteria</taxon>
        <taxon>Bacillati</taxon>
        <taxon>Actinomycetota</taxon>
        <taxon>Actinomycetes</taxon>
        <taxon>Micrococcales</taxon>
        <taxon>Microbacteriaceae</taxon>
        <taxon>Microbacterium</taxon>
    </lineage>
</organism>
<dbReference type="Pfam" id="PF01494">
    <property type="entry name" value="FAD_binding_3"/>
    <property type="match status" value="1"/>
</dbReference>
<dbReference type="Proteomes" id="UP001142291">
    <property type="component" value="Unassembled WGS sequence"/>
</dbReference>
<dbReference type="InterPro" id="IPR036188">
    <property type="entry name" value="FAD/NAD-bd_sf"/>
</dbReference>
<protein>
    <recommendedName>
        <fullName evidence="2">FAD-binding domain-containing protein</fullName>
    </recommendedName>
</protein>
<evidence type="ECO:0000256" key="1">
    <source>
        <dbReference type="ARBA" id="ARBA00023002"/>
    </source>
</evidence>
<dbReference type="PANTHER" id="PTHR43476:SF3">
    <property type="entry name" value="FAD-BINDING MONOOXYGENASE"/>
    <property type="match status" value="1"/>
</dbReference>
<dbReference type="EMBL" id="BSER01000001">
    <property type="protein sequence ID" value="GLJ94078.1"/>
    <property type="molecule type" value="Genomic_DNA"/>
</dbReference>
<reference evidence="3" key="2">
    <citation type="submission" date="2023-01" db="EMBL/GenBank/DDBJ databases">
        <authorList>
            <person name="Sun Q."/>
            <person name="Evtushenko L."/>
        </authorList>
    </citation>
    <scope>NUCLEOTIDE SEQUENCE</scope>
    <source>
        <strain evidence="3">VKM Ac-1940</strain>
    </source>
</reference>
<dbReference type="InterPro" id="IPR002938">
    <property type="entry name" value="FAD-bd"/>
</dbReference>
<dbReference type="Gene3D" id="3.30.70.2450">
    <property type="match status" value="1"/>
</dbReference>
<keyword evidence="1" id="KW-0560">Oxidoreductase</keyword>
<keyword evidence="4" id="KW-1185">Reference proteome</keyword>
<dbReference type="GO" id="GO:0071949">
    <property type="term" value="F:FAD binding"/>
    <property type="evidence" value="ECO:0007669"/>
    <property type="project" value="InterPro"/>
</dbReference>
<dbReference type="PANTHER" id="PTHR43476">
    <property type="entry name" value="3-(3-HYDROXY-PHENYL)PROPIONATE/3-HYDROXYCINNAMIC ACID HYDROXYLASE"/>
    <property type="match status" value="1"/>
</dbReference>
<evidence type="ECO:0000313" key="4">
    <source>
        <dbReference type="Proteomes" id="UP001142291"/>
    </source>
</evidence>
<dbReference type="GO" id="GO:0019622">
    <property type="term" value="P:3-(3-hydroxy)phenylpropionate catabolic process"/>
    <property type="evidence" value="ECO:0007669"/>
    <property type="project" value="TreeGrafter"/>
</dbReference>
<dbReference type="InterPro" id="IPR050631">
    <property type="entry name" value="PheA/TfdB_FAD_monoxygenase"/>
</dbReference>
<accession>A0A9W6HKB0</accession>
<dbReference type="AlphaFoldDB" id="A0A9W6HKB0"/>
<proteinExistence type="predicted"/>
<evidence type="ECO:0000313" key="3">
    <source>
        <dbReference type="EMBL" id="GLJ94078.1"/>
    </source>
</evidence>
<evidence type="ECO:0000259" key="2">
    <source>
        <dbReference type="Pfam" id="PF01494"/>
    </source>
</evidence>
<dbReference type="PRINTS" id="PR00420">
    <property type="entry name" value="RNGMNOXGNASE"/>
</dbReference>
<sequence>MTPLEDVVIVGGGPVGVLLAAELARHGVSAAVIERRRADAASEADPAAAALRTRAVGVHATTLAAMEPSGATDRLLARARRVHEGEARRAGRTLGVVRFERLRTRHPYVATLPQPETEAAVVETAADWGAPAPDRGVAVTALAPHGDRVDVRLADGTARAARIVVVAGGVRARGLLPLAARMRRYPDRYLMTDCTDNGPDGDRAVVHLDARGVLESFPLPAGRRRYVAWIGPGDDGAPADRLREAVATRTASDAAASAVGDATAFGVARSGLAAMRSGRVIAIGDTAHEVSPIGGQGMNLGLIDAVTLAPLLARWVRAESRASGRAIRSTAPGAGVGAGRSPATVPADVAGPLAAWERARLAAAARAGRIAGVNTALGRPARPVAVAGVRAALATPAAGLLARAYAMGFDPGARLFEVPR</sequence>
<comment type="caution">
    <text evidence="3">The sequence shown here is derived from an EMBL/GenBank/DDBJ whole genome shotgun (WGS) entry which is preliminary data.</text>
</comment>
<reference evidence="3" key="1">
    <citation type="journal article" date="2014" name="Int. J. Syst. Evol. Microbiol.">
        <title>Complete genome sequence of Corynebacterium casei LMG S-19264T (=DSM 44701T), isolated from a smear-ripened cheese.</title>
        <authorList>
            <consortium name="US DOE Joint Genome Institute (JGI-PGF)"/>
            <person name="Walter F."/>
            <person name="Albersmeier A."/>
            <person name="Kalinowski J."/>
            <person name="Ruckert C."/>
        </authorList>
    </citation>
    <scope>NUCLEOTIDE SEQUENCE</scope>
    <source>
        <strain evidence="3">VKM Ac-1940</strain>
    </source>
</reference>